<dbReference type="PANTHER" id="PTHR40051">
    <property type="entry name" value="IG HYPOTHETICAL 15966"/>
    <property type="match status" value="1"/>
</dbReference>
<evidence type="ECO:0000313" key="2">
    <source>
        <dbReference type="Proteomes" id="UP000621492"/>
    </source>
</evidence>
<dbReference type="Proteomes" id="UP000621492">
    <property type="component" value="Unassembled WGS sequence"/>
</dbReference>
<dbReference type="InterPro" id="IPR014962">
    <property type="entry name" value="YolD"/>
</dbReference>
<keyword evidence="2" id="KW-1185">Reference proteome</keyword>
<dbReference type="RefSeq" id="WP_188724533.1">
    <property type="nucleotide sequence ID" value="NZ_BMJD01000001.1"/>
</dbReference>
<accession>A0A9W5TTQ9</accession>
<evidence type="ECO:0000313" key="1">
    <source>
        <dbReference type="EMBL" id="GGB27006.1"/>
    </source>
</evidence>
<comment type="caution">
    <text evidence="1">The sequence shown here is derived from an EMBL/GenBank/DDBJ whole genome shotgun (WGS) entry which is preliminary data.</text>
</comment>
<reference evidence="1" key="2">
    <citation type="submission" date="2020-09" db="EMBL/GenBank/DDBJ databases">
        <authorList>
            <person name="Sun Q."/>
            <person name="Zhou Y."/>
        </authorList>
    </citation>
    <scope>NUCLEOTIDE SEQUENCE</scope>
    <source>
        <strain evidence="1">CGMCC 1.15454</strain>
    </source>
</reference>
<gene>
    <name evidence="1" type="primary">yolD</name>
    <name evidence="1" type="ORF">GCM10011409_00360</name>
</gene>
<dbReference type="PANTHER" id="PTHR40051:SF1">
    <property type="entry name" value="YOLD-LIKE FAMILY PROTEIN"/>
    <property type="match status" value="1"/>
</dbReference>
<evidence type="ECO:0008006" key="3">
    <source>
        <dbReference type="Google" id="ProtNLM"/>
    </source>
</evidence>
<dbReference type="Pfam" id="PF08863">
    <property type="entry name" value="YolD"/>
    <property type="match status" value="1"/>
</dbReference>
<proteinExistence type="predicted"/>
<sequence>MVNDRGTIKWTSIMMPEHIKLLNDMWEELERKEKPILDDQQKLEIGYKLQCAIKDDLTVEVKYFNDGDYLTAKEKLHMIDRQNIRLCDGREIPFDDVLDVYID</sequence>
<protein>
    <recommendedName>
        <fullName evidence="3">YolD-like family protein</fullName>
    </recommendedName>
</protein>
<reference evidence="1" key="1">
    <citation type="journal article" date="2014" name="Int. J. Syst. Evol. Microbiol.">
        <title>Complete genome sequence of Corynebacterium casei LMG S-19264T (=DSM 44701T), isolated from a smear-ripened cheese.</title>
        <authorList>
            <consortium name="US DOE Joint Genome Institute (JGI-PGF)"/>
            <person name="Walter F."/>
            <person name="Albersmeier A."/>
            <person name="Kalinowski J."/>
            <person name="Ruckert C."/>
        </authorList>
    </citation>
    <scope>NUCLEOTIDE SEQUENCE</scope>
    <source>
        <strain evidence="1">CGMCC 1.15454</strain>
    </source>
</reference>
<dbReference type="AlphaFoldDB" id="A0A9W5TTQ9"/>
<organism evidence="1 2">
    <name type="scientific">Lentibacillus populi</name>
    <dbReference type="NCBI Taxonomy" id="1827502"/>
    <lineage>
        <taxon>Bacteria</taxon>
        <taxon>Bacillati</taxon>
        <taxon>Bacillota</taxon>
        <taxon>Bacilli</taxon>
        <taxon>Bacillales</taxon>
        <taxon>Bacillaceae</taxon>
        <taxon>Lentibacillus</taxon>
    </lineage>
</organism>
<dbReference type="EMBL" id="BMJD01000001">
    <property type="protein sequence ID" value="GGB27006.1"/>
    <property type="molecule type" value="Genomic_DNA"/>
</dbReference>
<name>A0A9W5TTQ9_9BACI</name>